<protein>
    <recommendedName>
        <fullName evidence="2">Zinc-ribbon domain-containing protein</fullName>
    </recommendedName>
</protein>
<dbReference type="Pfam" id="PF13240">
    <property type="entry name" value="Zn_Ribbon_1"/>
    <property type="match status" value="1"/>
</dbReference>
<keyword evidence="1" id="KW-0472">Membrane</keyword>
<proteinExistence type="predicted"/>
<name>A0A640ML39_BACAN</name>
<reference evidence="3" key="1">
    <citation type="submission" date="2019-12" db="EMBL/GenBank/DDBJ databases">
        <title>Epidemiological and comparative genomic analysis of Bacillus anthracis isolated from northern Vietnam.</title>
        <authorList>
            <person name="Hoang T.T.H."/>
            <person name="Dang D.A."/>
            <person name="Pham M.H."/>
            <person name="Luong M.H."/>
            <person name="Tran N.D."/>
            <person name="Nguyen T.H."/>
            <person name="Nguyen T.T."/>
            <person name="Inoue S."/>
            <person name="Morikawa S."/>
            <person name="Okutani A."/>
        </authorList>
    </citation>
    <scope>NUCLEOTIDE SEQUENCE</scope>
    <source>
        <strain evidence="3">QuyetLC</strain>
    </source>
</reference>
<dbReference type="InterPro" id="IPR026870">
    <property type="entry name" value="Zinc_ribbon_dom"/>
</dbReference>
<feature type="transmembrane region" description="Helical" evidence="1">
    <location>
        <begin position="78"/>
        <end position="95"/>
    </location>
</feature>
<comment type="caution">
    <text evidence="3">The sequence shown here is derived from an EMBL/GenBank/DDBJ whole genome shotgun (WGS) entry which is preliminary data.</text>
</comment>
<accession>A0A640ML39</accession>
<evidence type="ECO:0000313" key="3">
    <source>
        <dbReference type="EMBL" id="GEU14129.1"/>
    </source>
</evidence>
<sequence length="312" mass="35917">MNYCSQCGEKLAKDSNFCEKCGKSVKGEQIVRQFETQLNIFRLNQRKVSHFISFIKNNLIVLFTFIVITMLILTIKPILGWMFFIVSIIFGYWYANSKNSSEHLLNKKMKEKVMMLDKQEIKEFTNGLLQTATQNLTVRNEHIEQSSNNRNEVLEDENEYRNESARMNYIWLVSLIGIICYYTGVFLAPILQGEISGFGYGIDTTITLYDYLTFLSKMDGGYQFLLIVILIIPMISFILLFINHAISKFFQILLLIANGLFLFKILSEIKTYSVSSEYFDISSSNSVGFGILLVGMGIILMTVTPIWKVIKE</sequence>
<reference evidence="3" key="2">
    <citation type="submission" date="2019-12" db="EMBL/GenBank/DDBJ databases">
        <authorList>
            <person name="Hoang T.H.H."/>
            <person name="Okutani A."/>
        </authorList>
    </citation>
    <scope>NUCLEOTIDE SEQUENCE</scope>
    <source>
        <strain evidence="3">QuyetLC</strain>
    </source>
</reference>
<feature type="domain" description="Zinc-ribbon" evidence="2">
    <location>
        <begin position="3"/>
        <end position="24"/>
    </location>
</feature>
<gene>
    <name evidence="3" type="ORF">QuyetLC_26570</name>
</gene>
<evidence type="ECO:0000259" key="2">
    <source>
        <dbReference type="Pfam" id="PF13240"/>
    </source>
</evidence>
<feature type="transmembrane region" description="Helical" evidence="1">
    <location>
        <begin position="222"/>
        <end position="242"/>
    </location>
</feature>
<evidence type="ECO:0000256" key="1">
    <source>
        <dbReference type="SAM" id="Phobius"/>
    </source>
</evidence>
<feature type="transmembrane region" description="Helical" evidence="1">
    <location>
        <begin position="249"/>
        <end position="267"/>
    </location>
</feature>
<dbReference type="EMBL" id="BLEY01000027">
    <property type="protein sequence ID" value="GEU14129.1"/>
    <property type="molecule type" value="Genomic_DNA"/>
</dbReference>
<organism evidence="3">
    <name type="scientific">Bacillus anthracis</name>
    <name type="common">anthrax bacterium</name>
    <dbReference type="NCBI Taxonomy" id="1392"/>
    <lineage>
        <taxon>Bacteria</taxon>
        <taxon>Bacillati</taxon>
        <taxon>Bacillota</taxon>
        <taxon>Bacilli</taxon>
        <taxon>Bacillales</taxon>
        <taxon>Bacillaceae</taxon>
        <taxon>Bacillus</taxon>
        <taxon>Bacillus cereus group</taxon>
    </lineage>
</organism>
<keyword evidence="1" id="KW-1133">Transmembrane helix</keyword>
<feature type="transmembrane region" description="Helical" evidence="1">
    <location>
        <begin position="169"/>
        <end position="191"/>
    </location>
</feature>
<feature type="transmembrane region" description="Helical" evidence="1">
    <location>
        <begin position="51"/>
        <end position="72"/>
    </location>
</feature>
<keyword evidence="1" id="KW-0812">Transmembrane</keyword>
<dbReference type="AlphaFoldDB" id="A0A640ML39"/>
<feature type="transmembrane region" description="Helical" evidence="1">
    <location>
        <begin position="287"/>
        <end position="307"/>
    </location>
</feature>